<organism evidence="2 3">
    <name type="scientific">Pelagicoccus enzymogenes</name>
    <dbReference type="NCBI Taxonomy" id="2773457"/>
    <lineage>
        <taxon>Bacteria</taxon>
        <taxon>Pseudomonadati</taxon>
        <taxon>Verrucomicrobiota</taxon>
        <taxon>Opitutia</taxon>
        <taxon>Puniceicoccales</taxon>
        <taxon>Pelagicoccaceae</taxon>
        <taxon>Pelagicoccus</taxon>
    </lineage>
</organism>
<dbReference type="Proteomes" id="UP000622317">
    <property type="component" value="Unassembled WGS sequence"/>
</dbReference>
<keyword evidence="1" id="KW-1133">Transmembrane helix</keyword>
<evidence type="ECO:0000313" key="3">
    <source>
        <dbReference type="Proteomes" id="UP000622317"/>
    </source>
</evidence>
<dbReference type="AlphaFoldDB" id="A0A927F8J4"/>
<reference evidence="2" key="1">
    <citation type="submission" date="2020-09" db="EMBL/GenBank/DDBJ databases">
        <title>Pelagicoccus enzymogenes sp. nov. with an EPS production, isolated from marine sediment.</title>
        <authorList>
            <person name="Feng X."/>
        </authorList>
    </citation>
    <scope>NUCLEOTIDE SEQUENCE</scope>
    <source>
        <strain evidence="2">NFK12</strain>
    </source>
</reference>
<keyword evidence="1" id="KW-0812">Transmembrane</keyword>
<evidence type="ECO:0000313" key="2">
    <source>
        <dbReference type="EMBL" id="MBD5779696.1"/>
    </source>
</evidence>
<keyword evidence="1" id="KW-0472">Membrane</keyword>
<gene>
    <name evidence="2" type="ORF">IEN85_09330</name>
</gene>
<sequence length="175" mass="20263">MNSKLSLPRLHAFARLHAIALVALAAFVGGQFLEAKPKNKWKSEYASKFGVMSPGPSGAFRVYAETTYIYRNVDKEYVHGFEVTRKDQQRFMGYFEIRFPEPIRVTPELEKAFTVMEGGKFIRSNSEIHWKIYSSPFWFSEDDPLGQYELTIYIDGEVYRTVKYDVVPFESGLTF</sequence>
<proteinExistence type="predicted"/>
<feature type="transmembrane region" description="Helical" evidence="1">
    <location>
        <begin position="12"/>
        <end position="33"/>
    </location>
</feature>
<name>A0A927F8J4_9BACT</name>
<evidence type="ECO:0000256" key="1">
    <source>
        <dbReference type="SAM" id="Phobius"/>
    </source>
</evidence>
<dbReference type="EMBL" id="JACYFG010000013">
    <property type="protein sequence ID" value="MBD5779696.1"/>
    <property type="molecule type" value="Genomic_DNA"/>
</dbReference>
<keyword evidence="3" id="KW-1185">Reference proteome</keyword>
<comment type="caution">
    <text evidence="2">The sequence shown here is derived from an EMBL/GenBank/DDBJ whole genome shotgun (WGS) entry which is preliminary data.</text>
</comment>
<dbReference type="RefSeq" id="WP_191616828.1">
    <property type="nucleotide sequence ID" value="NZ_JACYFG010000013.1"/>
</dbReference>
<protein>
    <submittedName>
        <fullName evidence="2">Uncharacterized protein</fullName>
    </submittedName>
</protein>
<accession>A0A927F8J4</accession>